<evidence type="ECO:0000313" key="8">
    <source>
        <dbReference type="Proteomes" id="UP001472866"/>
    </source>
</evidence>
<organism evidence="7 8">
    <name type="scientific">Chloropicon roscoffensis</name>
    <dbReference type="NCBI Taxonomy" id="1461544"/>
    <lineage>
        <taxon>Eukaryota</taxon>
        <taxon>Viridiplantae</taxon>
        <taxon>Chlorophyta</taxon>
        <taxon>Chloropicophyceae</taxon>
        <taxon>Chloropicales</taxon>
        <taxon>Chloropicaceae</taxon>
        <taxon>Chloropicon</taxon>
    </lineage>
</organism>
<dbReference type="EMBL" id="CP151501">
    <property type="protein sequence ID" value="WZN58724.1"/>
    <property type="molecule type" value="Genomic_DNA"/>
</dbReference>
<dbReference type="PANTHER" id="PTHR11963">
    <property type="entry name" value="LEUCINE AMINOPEPTIDASE-RELATED"/>
    <property type="match status" value="1"/>
</dbReference>
<dbReference type="Pfam" id="PF21337">
    <property type="entry name" value="Peptidase_M17_N_1"/>
    <property type="match status" value="1"/>
</dbReference>
<dbReference type="PROSITE" id="PS00631">
    <property type="entry name" value="CYTOSOL_AP"/>
    <property type="match status" value="1"/>
</dbReference>
<dbReference type="PANTHER" id="PTHR11963:SF20">
    <property type="entry name" value="PEPTIDASE B"/>
    <property type="match status" value="1"/>
</dbReference>
<sequence>MRSIATMKSARGGGSVVSTTPGYRVVLPGFSALVLASSTCPSRARQATTFATRPPPTPSSTPTFAGASLLSGSAWRCPRTTSTSFLSFTTTTTACLATTSPSSFTTSQQNPKDGVVPIWPVSKLTLDAQLEETFPDHPALPEFAKSAGFAGEEGQVLAVPNPSGAGLAGWLFGTGSGTNPFAFGSLPQKLPVASYRIESGSRAGVDAADEEACIGWGLGSYAFKRYKTSSPAEDEAGPADAGASADEEEVPKLCVDDESRRRECELIVDSVFLGRDLINTPCSDLGPADLARSAERLGKAHGANVKVIKGSELERGFPLVHAVGRAASSGRDPLVVDMVWSASKRADAPLVTIVGKGVCFDTGGLDIKPPSSMLTMKKDMGGAASVLSLASMVMGAKLDVKLRVLLPCVENCVAGNAFRPSDVIHSRSGQTVEIGNTDAEGRLILADCLTLASESEQPDLLLDMATLTGAHRVALGWDLPGVFTDNDELAQEMYSAGLEHHDPVWRLPLWKPYAKMLDSKVADMNNIGSAPWGGAITAALFLQKFTNKCPNWVHIDFNGWTSAKPGFPEGGEPQAVRGIYKLLKAKYGTAA</sequence>
<dbReference type="Gene3D" id="3.40.630.10">
    <property type="entry name" value="Zn peptidases"/>
    <property type="match status" value="1"/>
</dbReference>
<dbReference type="GO" id="GO:0006508">
    <property type="term" value="P:proteolysis"/>
    <property type="evidence" value="ECO:0007669"/>
    <property type="project" value="UniProtKB-KW"/>
</dbReference>
<gene>
    <name evidence="7" type="ORF">HKI87_01g02480</name>
</gene>
<evidence type="ECO:0000256" key="1">
    <source>
        <dbReference type="ARBA" id="ARBA00009528"/>
    </source>
</evidence>
<reference evidence="7 8" key="1">
    <citation type="submission" date="2024-03" db="EMBL/GenBank/DDBJ databases">
        <title>Complete genome sequence of the green alga Chloropicon roscoffensis RCC1871.</title>
        <authorList>
            <person name="Lemieux C."/>
            <person name="Pombert J.-F."/>
            <person name="Otis C."/>
            <person name="Turmel M."/>
        </authorList>
    </citation>
    <scope>NUCLEOTIDE SEQUENCE [LARGE SCALE GENOMIC DNA]</scope>
    <source>
        <strain evidence="7 8">RCC1871</strain>
    </source>
</reference>
<keyword evidence="3" id="KW-0645">Protease</keyword>
<evidence type="ECO:0000256" key="4">
    <source>
        <dbReference type="ARBA" id="ARBA00022801"/>
    </source>
</evidence>
<keyword evidence="4" id="KW-0378">Hydrolase</keyword>
<keyword evidence="8" id="KW-1185">Reference proteome</keyword>
<dbReference type="InterPro" id="IPR000819">
    <property type="entry name" value="Peptidase_M17_C"/>
</dbReference>
<evidence type="ECO:0000256" key="3">
    <source>
        <dbReference type="ARBA" id="ARBA00022670"/>
    </source>
</evidence>
<dbReference type="GO" id="GO:0070006">
    <property type="term" value="F:metalloaminopeptidase activity"/>
    <property type="evidence" value="ECO:0007669"/>
    <property type="project" value="InterPro"/>
</dbReference>
<proteinExistence type="inferred from homology"/>
<dbReference type="InterPro" id="IPR011356">
    <property type="entry name" value="Leucine_aapep/pepB"/>
</dbReference>
<dbReference type="PRINTS" id="PR00481">
    <property type="entry name" value="LAMNOPPTDASE"/>
</dbReference>
<dbReference type="Pfam" id="PF00883">
    <property type="entry name" value="Peptidase_M17"/>
    <property type="match status" value="1"/>
</dbReference>
<accession>A0AAX4NXQ8</accession>
<evidence type="ECO:0000313" key="7">
    <source>
        <dbReference type="EMBL" id="WZN58724.1"/>
    </source>
</evidence>
<dbReference type="InterPro" id="IPR048816">
    <property type="entry name" value="Peptidase_M17_N_1"/>
</dbReference>
<keyword evidence="2 7" id="KW-0031">Aminopeptidase</keyword>
<comment type="similarity">
    <text evidence="1">Belongs to the peptidase M17 family.</text>
</comment>
<evidence type="ECO:0000256" key="5">
    <source>
        <dbReference type="SAM" id="MobiDB-lite"/>
    </source>
</evidence>
<dbReference type="Gene3D" id="3.40.220.10">
    <property type="entry name" value="Leucine Aminopeptidase, subunit E, domain 1"/>
    <property type="match status" value="1"/>
</dbReference>
<dbReference type="GO" id="GO:0005737">
    <property type="term" value="C:cytoplasm"/>
    <property type="evidence" value="ECO:0007669"/>
    <property type="project" value="InterPro"/>
</dbReference>
<dbReference type="InterPro" id="IPR043472">
    <property type="entry name" value="Macro_dom-like"/>
</dbReference>
<dbReference type="CDD" id="cd00433">
    <property type="entry name" value="Peptidase_M17"/>
    <property type="match status" value="1"/>
</dbReference>
<feature type="domain" description="Cytosol aminopeptidase" evidence="6">
    <location>
        <begin position="436"/>
        <end position="443"/>
    </location>
</feature>
<dbReference type="GO" id="GO:0030145">
    <property type="term" value="F:manganese ion binding"/>
    <property type="evidence" value="ECO:0007669"/>
    <property type="project" value="InterPro"/>
</dbReference>
<evidence type="ECO:0000259" key="6">
    <source>
        <dbReference type="PROSITE" id="PS00631"/>
    </source>
</evidence>
<evidence type="ECO:0000256" key="2">
    <source>
        <dbReference type="ARBA" id="ARBA00022438"/>
    </source>
</evidence>
<protein>
    <submittedName>
        <fullName evidence="7">Cytosol aminopeptidase</fullName>
    </submittedName>
</protein>
<dbReference type="AlphaFoldDB" id="A0AAX4NXQ8"/>
<feature type="region of interest" description="Disordered" evidence="5">
    <location>
        <begin position="230"/>
        <end position="249"/>
    </location>
</feature>
<dbReference type="Proteomes" id="UP001472866">
    <property type="component" value="Chromosome 01"/>
</dbReference>
<dbReference type="SUPFAM" id="SSF53187">
    <property type="entry name" value="Zn-dependent exopeptidases"/>
    <property type="match status" value="1"/>
</dbReference>
<name>A0AAX4NXQ8_9CHLO</name>